<feature type="signal peptide" evidence="1">
    <location>
        <begin position="1"/>
        <end position="16"/>
    </location>
</feature>
<protein>
    <recommendedName>
        <fullName evidence="4">YD repeat-containing protein</fullName>
    </recommendedName>
</protein>
<feature type="chain" id="PRO_5046362231" description="YD repeat-containing protein" evidence="1">
    <location>
        <begin position="17"/>
        <end position="286"/>
    </location>
</feature>
<evidence type="ECO:0000313" key="2">
    <source>
        <dbReference type="EMBL" id="MFD2601959.1"/>
    </source>
</evidence>
<comment type="caution">
    <text evidence="2">The sequence shown here is derived from an EMBL/GenBank/DDBJ whole genome shotgun (WGS) entry which is preliminary data.</text>
</comment>
<gene>
    <name evidence="2" type="ORF">ACFSR3_07820</name>
</gene>
<sequence length="286" mass="31924">MKKHFLVAFTALSVLASCSDSDTENMSPNESPVTLQKTITYFPALENFETRNVKYYDSNMHIVADSTYDASGNFISRNVHTYNTSNYTIDKKDPEGTIIASAAEEYDTQGRLIAFFNYGDHYEYTYEDNTVSVDYYDPAGAFINIGVFMINNDGNIESHSELTGDIISNATALQFSGNTKPVALMAQGITGPMEQIGTFTYYSNSMPAMLQKSTVQINNEVLKALKLESSALLGNYFLQDFTVAGNPYYHSDIVFNPVSGMEGYPQNQTVSIQGQPFCYIDYFFQN</sequence>
<keyword evidence="3" id="KW-1185">Reference proteome</keyword>
<evidence type="ECO:0000256" key="1">
    <source>
        <dbReference type="SAM" id="SignalP"/>
    </source>
</evidence>
<dbReference type="PROSITE" id="PS51257">
    <property type="entry name" value="PROKAR_LIPOPROTEIN"/>
    <property type="match status" value="1"/>
</dbReference>
<evidence type="ECO:0008006" key="4">
    <source>
        <dbReference type="Google" id="ProtNLM"/>
    </source>
</evidence>
<organism evidence="2 3">
    <name type="scientific">Flavobacterium suzhouense</name>
    <dbReference type="NCBI Taxonomy" id="1529638"/>
    <lineage>
        <taxon>Bacteria</taxon>
        <taxon>Pseudomonadati</taxon>
        <taxon>Bacteroidota</taxon>
        <taxon>Flavobacteriia</taxon>
        <taxon>Flavobacteriales</taxon>
        <taxon>Flavobacteriaceae</taxon>
        <taxon>Flavobacterium</taxon>
    </lineage>
</organism>
<dbReference type="Proteomes" id="UP001597480">
    <property type="component" value="Unassembled WGS sequence"/>
</dbReference>
<accession>A0ABW5NSF3</accession>
<name>A0ABW5NSF3_9FLAO</name>
<evidence type="ECO:0000313" key="3">
    <source>
        <dbReference type="Proteomes" id="UP001597480"/>
    </source>
</evidence>
<keyword evidence="1" id="KW-0732">Signal</keyword>
<reference evidence="3" key="1">
    <citation type="journal article" date="2019" name="Int. J. Syst. Evol. Microbiol.">
        <title>The Global Catalogue of Microorganisms (GCM) 10K type strain sequencing project: providing services to taxonomists for standard genome sequencing and annotation.</title>
        <authorList>
            <consortium name="The Broad Institute Genomics Platform"/>
            <consortium name="The Broad Institute Genome Sequencing Center for Infectious Disease"/>
            <person name="Wu L."/>
            <person name="Ma J."/>
        </authorList>
    </citation>
    <scope>NUCLEOTIDE SEQUENCE [LARGE SCALE GENOMIC DNA]</scope>
    <source>
        <strain evidence="3">KCTC 42107</strain>
    </source>
</reference>
<proteinExistence type="predicted"/>
<dbReference type="RefSeq" id="WP_379820462.1">
    <property type="nucleotide sequence ID" value="NZ_JBHUMD010000007.1"/>
</dbReference>
<dbReference type="EMBL" id="JBHUMD010000007">
    <property type="protein sequence ID" value="MFD2601959.1"/>
    <property type="molecule type" value="Genomic_DNA"/>
</dbReference>